<organism evidence="7 8">
    <name type="scientific">Rathayibacter caricis DSM 15933</name>
    <dbReference type="NCBI Taxonomy" id="1328867"/>
    <lineage>
        <taxon>Bacteria</taxon>
        <taxon>Bacillati</taxon>
        <taxon>Actinomycetota</taxon>
        <taxon>Actinomycetes</taxon>
        <taxon>Micrococcales</taxon>
        <taxon>Microbacteriaceae</taxon>
        <taxon>Rathayibacter</taxon>
    </lineage>
</organism>
<feature type="transmembrane region" description="Helical" evidence="5">
    <location>
        <begin position="436"/>
        <end position="457"/>
    </location>
</feature>
<sequence length="468" mass="48710">MADRRNVDVGDDLSSAPPGMTVANAAVAGAAVPGATVTQPDPPAETRPVVDQDPVSWLTITLIVVAAFGSGLALVVPMAFSMALRLTELAPGSEQVLGYILGVGALCSLVSAPLTGIVSDRTRSRWGRRRPFTVLGVAIGLAAVPVLAFAPNAIVLGIGWMLTSVGWGTAGGSIGNLLADRLPESQRGKVSGLTGLAGQVSPVLGILLAGQFTGDALLLFLVPATVGAVMVALFILFVPEADSRHLTFKNRLTFPRFAKSLLFRPRDHPAFAWALVGRFFFFFGLFLTVAYGTYFYAQRLGVPVAEVSSVMAVISASGVLSAALGSLGGGWVSDRFGTRRSWAAASTMIFATGCVVSAFSWTFPMLVTGALLTNLGIAAFGSVGQALILDVLPFRETEAGRFLAITSFSQRIPSAIGPLAAPLLLGLAPSDETQYLVLYLSAAALALLGGAVTLTLATERDRMDPKIT</sequence>
<dbReference type="EMBL" id="PZPL01000002">
    <property type="protein sequence ID" value="PTL71162.1"/>
    <property type="molecule type" value="Genomic_DNA"/>
</dbReference>
<comment type="subcellular location">
    <subcellularLocation>
        <location evidence="1">Cell membrane</location>
        <topology evidence="1">Multi-pass membrane protein</topology>
    </subcellularLocation>
</comment>
<feature type="transmembrane region" description="Helical" evidence="5">
    <location>
        <begin position="369"/>
        <end position="392"/>
    </location>
</feature>
<evidence type="ECO:0000256" key="4">
    <source>
        <dbReference type="ARBA" id="ARBA00023136"/>
    </source>
</evidence>
<name>A0A2T4UNQ3_9MICO</name>
<keyword evidence="4 5" id="KW-0472">Membrane</keyword>
<reference evidence="7 8" key="1">
    <citation type="submission" date="2018-03" db="EMBL/GenBank/DDBJ databases">
        <title>Bacteriophage NCPPB3778 and a type I-E CRISPR drive the evolution of the US Biological Select Agent, Rathayibacter toxicus.</title>
        <authorList>
            <person name="Davis E.W.II."/>
            <person name="Tabima J.F."/>
            <person name="Weisberg A.J."/>
            <person name="Dantas Lopes L."/>
            <person name="Wiseman M.S."/>
            <person name="Wiseman M.S."/>
            <person name="Pupko T."/>
            <person name="Belcher M.S."/>
            <person name="Sechler A.J."/>
            <person name="Tancos M.A."/>
            <person name="Schroeder B.K."/>
            <person name="Murray T.D."/>
            <person name="Luster D.G."/>
            <person name="Schneider W.L."/>
            <person name="Rogers E."/>
            <person name="Andreote F.D."/>
            <person name="Grunwald N.J."/>
            <person name="Putnam M.L."/>
            <person name="Chang J.H."/>
        </authorList>
    </citation>
    <scope>NUCLEOTIDE SEQUENCE [LARGE SCALE GENOMIC DNA]</scope>
    <source>
        <strain evidence="7 8">DSM 15933</strain>
    </source>
</reference>
<protein>
    <submittedName>
        <fullName evidence="7">MFS transporter</fullName>
    </submittedName>
</protein>
<accession>A0A2T4UNQ3</accession>
<dbReference type="PANTHER" id="PTHR23528">
    <property type="match status" value="1"/>
</dbReference>
<dbReference type="InterPro" id="IPR011701">
    <property type="entry name" value="MFS"/>
</dbReference>
<feature type="transmembrane region" description="Helical" evidence="5">
    <location>
        <begin position="190"/>
        <end position="210"/>
    </location>
</feature>
<dbReference type="Pfam" id="PF07690">
    <property type="entry name" value="MFS_1"/>
    <property type="match status" value="1"/>
</dbReference>
<dbReference type="CDD" id="cd06174">
    <property type="entry name" value="MFS"/>
    <property type="match status" value="1"/>
</dbReference>
<dbReference type="PROSITE" id="PS50850">
    <property type="entry name" value="MFS"/>
    <property type="match status" value="1"/>
</dbReference>
<evidence type="ECO:0000256" key="1">
    <source>
        <dbReference type="ARBA" id="ARBA00004651"/>
    </source>
</evidence>
<feature type="domain" description="Major facilitator superfamily (MFS) profile" evidence="6">
    <location>
        <begin position="59"/>
        <end position="461"/>
    </location>
</feature>
<dbReference type="PANTHER" id="PTHR23528:SF1">
    <property type="entry name" value="MAJOR FACILITATOR SUPERFAMILY (MFS) PROFILE DOMAIN-CONTAINING PROTEIN"/>
    <property type="match status" value="1"/>
</dbReference>
<dbReference type="InterPro" id="IPR036259">
    <property type="entry name" value="MFS_trans_sf"/>
</dbReference>
<dbReference type="SUPFAM" id="SSF103473">
    <property type="entry name" value="MFS general substrate transporter"/>
    <property type="match status" value="1"/>
</dbReference>
<feature type="transmembrane region" description="Helical" evidence="5">
    <location>
        <begin position="270"/>
        <end position="297"/>
    </location>
</feature>
<evidence type="ECO:0000313" key="8">
    <source>
        <dbReference type="Proteomes" id="UP000241085"/>
    </source>
</evidence>
<keyword evidence="3 5" id="KW-1133">Transmembrane helix</keyword>
<evidence type="ECO:0000256" key="3">
    <source>
        <dbReference type="ARBA" id="ARBA00022989"/>
    </source>
</evidence>
<dbReference type="RefSeq" id="WP_107575968.1">
    <property type="nucleotide sequence ID" value="NZ_PZPL01000002.1"/>
</dbReference>
<feature type="transmembrane region" description="Helical" evidence="5">
    <location>
        <begin position="216"/>
        <end position="238"/>
    </location>
</feature>
<feature type="transmembrane region" description="Helical" evidence="5">
    <location>
        <begin position="412"/>
        <end position="430"/>
    </location>
</feature>
<keyword evidence="8" id="KW-1185">Reference proteome</keyword>
<gene>
    <name evidence="7" type="ORF">C1I63_18090</name>
</gene>
<feature type="transmembrane region" description="Helical" evidence="5">
    <location>
        <begin position="342"/>
        <end position="363"/>
    </location>
</feature>
<dbReference type="GO" id="GO:0005886">
    <property type="term" value="C:plasma membrane"/>
    <property type="evidence" value="ECO:0007669"/>
    <property type="project" value="UniProtKB-SubCell"/>
</dbReference>
<feature type="transmembrane region" description="Helical" evidence="5">
    <location>
        <begin position="96"/>
        <end position="119"/>
    </location>
</feature>
<dbReference type="Gene3D" id="1.20.1250.20">
    <property type="entry name" value="MFS general substrate transporter like domains"/>
    <property type="match status" value="2"/>
</dbReference>
<evidence type="ECO:0000256" key="2">
    <source>
        <dbReference type="ARBA" id="ARBA00022692"/>
    </source>
</evidence>
<evidence type="ECO:0000313" key="7">
    <source>
        <dbReference type="EMBL" id="PTL71162.1"/>
    </source>
</evidence>
<comment type="caution">
    <text evidence="7">The sequence shown here is derived from an EMBL/GenBank/DDBJ whole genome shotgun (WGS) entry which is preliminary data.</text>
</comment>
<dbReference type="GO" id="GO:0022857">
    <property type="term" value="F:transmembrane transporter activity"/>
    <property type="evidence" value="ECO:0007669"/>
    <property type="project" value="InterPro"/>
</dbReference>
<feature type="transmembrane region" description="Helical" evidence="5">
    <location>
        <begin position="131"/>
        <end position="150"/>
    </location>
</feature>
<proteinExistence type="predicted"/>
<feature type="transmembrane region" description="Helical" evidence="5">
    <location>
        <begin position="156"/>
        <end position="178"/>
    </location>
</feature>
<dbReference type="AlphaFoldDB" id="A0A2T4UNQ3"/>
<feature type="transmembrane region" description="Helical" evidence="5">
    <location>
        <begin position="309"/>
        <end position="330"/>
    </location>
</feature>
<dbReference type="Proteomes" id="UP000241085">
    <property type="component" value="Unassembled WGS sequence"/>
</dbReference>
<keyword evidence="2 5" id="KW-0812">Transmembrane</keyword>
<evidence type="ECO:0000259" key="6">
    <source>
        <dbReference type="PROSITE" id="PS50850"/>
    </source>
</evidence>
<feature type="transmembrane region" description="Helical" evidence="5">
    <location>
        <begin position="57"/>
        <end position="84"/>
    </location>
</feature>
<evidence type="ECO:0000256" key="5">
    <source>
        <dbReference type="SAM" id="Phobius"/>
    </source>
</evidence>
<dbReference type="InterPro" id="IPR020846">
    <property type="entry name" value="MFS_dom"/>
</dbReference>